<dbReference type="VEuPathDB" id="TrichDB:TVAGG3_0507410"/>
<sequence length="585" mass="66594">MLDSLNSTQTHNTDTQEKPKWTKTKITILVTNILAFLTFIAVIVLSYKVRYAIPNGRPSPLDDLVKKFYDALPESLIPDSFAVDEIYRNPATNQAQRGTCWAWSTLYLLETQYRAQGIKQGYLKPDEYVKFSMQAFGAFLGNWCRAHPDTKECHYGNFLKPQPSTDDGQVEGLPIYYEDVENLSKSIVPDAVCPYIETGSPSTDFKCDNLEDALKANPISFKIKSFETAYDTRHIKQLLYTKQRPLGIGIPLGSIAYYVSCDDPNFANLEQCTKKSFLCPDSQTEDKYCAKLLFYGYTSDGTFVSIGKAIRQNSIGGHAMNVVGYNDNWRYNNRFTTNNSVQNSKGCFILHNSWGSGGHSIEYLMGRRTVENEMTQCPNVLGPESWIPATIDCITQNNKNVTKCSNDIERVRGKGFANHADLLNCSHVFAGAATDFPTCQFNHSYVLKRKADDTIDTYELPNGLHSTGFITWSEEDPTPKEVRIETVPFWALNRYLKPVDAAKYPNNDQECGFYALPYQMVENMRRRAYDLFDNFKVSDIEIEFDEHSYARSPESWKYDTKYLNASTYKQHDTVFDGALPFDLVY</sequence>
<dbReference type="RefSeq" id="XP_001324933.1">
    <property type="nucleotide sequence ID" value="XM_001324898.1"/>
</dbReference>
<reference evidence="2" key="1">
    <citation type="submission" date="2006-10" db="EMBL/GenBank/DDBJ databases">
        <authorList>
            <person name="Amadeo P."/>
            <person name="Zhao Q."/>
            <person name="Wortman J."/>
            <person name="Fraser-Liggett C."/>
            <person name="Carlton J."/>
        </authorList>
    </citation>
    <scope>NUCLEOTIDE SEQUENCE</scope>
    <source>
        <strain evidence="2">G3</strain>
    </source>
</reference>
<dbReference type="Proteomes" id="UP000001542">
    <property type="component" value="Unassembled WGS sequence"/>
</dbReference>
<dbReference type="EMBL" id="DS113297">
    <property type="protein sequence ID" value="EAY12710.1"/>
    <property type="molecule type" value="Genomic_DNA"/>
</dbReference>
<dbReference type="PANTHER" id="PTHR35899">
    <property type="entry name" value="PAPAIN FAMILY CYSTEINE PROTEASE DOMAIN CONTAINING PROTEIN"/>
    <property type="match status" value="1"/>
</dbReference>
<dbReference type="CDD" id="cd02619">
    <property type="entry name" value="Peptidase_C1"/>
    <property type="match status" value="1"/>
</dbReference>
<reference evidence="2" key="2">
    <citation type="journal article" date="2007" name="Science">
        <title>Draft genome sequence of the sexually transmitted pathogen Trichomonas vaginalis.</title>
        <authorList>
            <person name="Carlton J.M."/>
            <person name="Hirt R.P."/>
            <person name="Silva J.C."/>
            <person name="Delcher A.L."/>
            <person name="Schatz M."/>
            <person name="Zhao Q."/>
            <person name="Wortman J.R."/>
            <person name="Bidwell S.L."/>
            <person name="Alsmark U.C.M."/>
            <person name="Besteiro S."/>
            <person name="Sicheritz-Ponten T."/>
            <person name="Noel C.J."/>
            <person name="Dacks J.B."/>
            <person name="Foster P.G."/>
            <person name="Simillion C."/>
            <person name="Van de Peer Y."/>
            <person name="Miranda-Saavedra D."/>
            <person name="Barton G.J."/>
            <person name="Westrop G.D."/>
            <person name="Mueller S."/>
            <person name="Dessi D."/>
            <person name="Fiori P.L."/>
            <person name="Ren Q."/>
            <person name="Paulsen I."/>
            <person name="Zhang H."/>
            <person name="Bastida-Corcuera F.D."/>
            <person name="Simoes-Barbosa A."/>
            <person name="Brown M.T."/>
            <person name="Hayes R.D."/>
            <person name="Mukherjee M."/>
            <person name="Okumura C.Y."/>
            <person name="Schneider R."/>
            <person name="Smith A.J."/>
            <person name="Vanacova S."/>
            <person name="Villalvazo M."/>
            <person name="Haas B.J."/>
            <person name="Pertea M."/>
            <person name="Feldblyum T.V."/>
            <person name="Utterback T.R."/>
            <person name="Shu C.L."/>
            <person name="Osoegawa K."/>
            <person name="de Jong P.J."/>
            <person name="Hrdy I."/>
            <person name="Horvathova L."/>
            <person name="Zubacova Z."/>
            <person name="Dolezal P."/>
            <person name="Malik S.B."/>
            <person name="Logsdon J.M. Jr."/>
            <person name="Henze K."/>
            <person name="Gupta A."/>
            <person name="Wang C.C."/>
            <person name="Dunne R.L."/>
            <person name="Upcroft J.A."/>
            <person name="Upcroft P."/>
            <person name="White O."/>
            <person name="Salzberg S.L."/>
            <person name="Tang P."/>
            <person name="Chiu C.-H."/>
            <person name="Lee Y.-S."/>
            <person name="Embley T.M."/>
            <person name="Coombs G.H."/>
            <person name="Mottram J.C."/>
            <person name="Tachezy J."/>
            <person name="Fraser-Liggett C.M."/>
            <person name="Johnson P.J."/>
        </authorList>
    </citation>
    <scope>NUCLEOTIDE SEQUENCE [LARGE SCALE GENOMIC DNA]</scope>
    <source>
        <strain evidence="2">G3</strain>
    </source>
</reference>
<dbReference type="VEuPathDB" id="TrichDB:TVAG_117320"/>
<dbReference type="eggNOG" id="ENOG502RZ7Z">
    <property type="taxonomic scope" value="Eukaryota"/>
</dbReference>
<evidence type="ECO:0000313" key="3">
    <source>
        <dbReference type="Proteomes" id="UP000001542"/>
    </source>
</evidence>
<keyword evidence="3" id="KW-1185">Reference proteome</keyword>
<dbReference type="Gene3D" id="3.90.70.10">
    <property type="entry name" value="Cysteine proteinases"/>
    <property type="match status" value="1"/>
</dbReference>
<keyword evidence="1" id="KW-0812">Transmembrane</keyword>
<dbReference type="PROSITE" id="PS00139">
    <property type="entry name" value="THIOL_PROTEASE_CYS"/>
    <property type="match status" value="1"/>
</dbReference>
<dbReference type="OrthoDB" id="59402at2759"/>
<dbReference type="InterPro" id="IPR025660">
    <property type="entry name" value="Pept_his_AS"/>
</dbReference>
<accession>A2E3S2</accession>
<evidence type="ECO:0000256" key="1">
    <source>
        <dbReference type="SAM" id="Phobius"/>
    </source>
</evidence>
<organism evidence="2 3">
    <name type="scientific">Trichomonas vaginalis (strain ATCC PRA-98 / G3)</name>
    <dbReference type="NCBI Taxonomy" id="412133"/>
    <lineage>
        <taxon>Eukaryota</taxon>
        <taxon>Metamonada</taxon>
        <taxon>Parabasalia</taxon>
        <taxon>Trichomonadida</taxon>
        <taxon>Trichomonadidae</taxon>
        <taxon>Trichomonas</taxon>
    </lineage>
</organism>
<keyword evidence="1" id="KW-1133">Transmembrane helix</keyword>
<dbReference type="SUPFAM" id="SSF54001">
    <property type="entry name" value="Cysteine proteinases"/>
    <property type="match status" value="1"/>
</dbReference>
<feature type="transmembrane region" description="Helical" evidence="1">
    <location>
        <begin position="26"/>
        <end position="47"/>
    </location>
</feature>
<dbReference type="AlphaFoldDB" id="A2E3S2"/>
<gene>
    <name evidence="2" type="ORF">TVAG_117320</name>
</gene>
<proteinExistence type="predicted"/>
<name>A2E3S2_TRIV3</name>
<protein>
    <submittedName>
        <fullName evidence="2">Uncharacterized protein</fullName>
    </submittedName>
</protein>
<dbReference type="InParanoid" id="A2E3S2"/>
<dbReference type="PROSITE" id="PS00639">
    <property type="entry name" value="THIOL_PROTEASE_HIS"/>
    <property type="match status" value="1"/>
</dbReference>
<dbReference type="KEGG" id="tva:4770678"/>
<dbReference type="PANTHER" id="PTHR35899:SF1">
    <property type="entry name" value="PEPTIDASE C1A PAPAIN C-TERMINAL DOMAIN-CONTAINING PROTEIN"/>
    <property type="match status" value="1"/>
</dbReference>
<dbReference type="InterPro" id="IPR000169">
    <property type="entry name" value="Pept_cys_AS"/>
</dbReference>
<dbReference type="InterPro" id="IPR038765">
    <property type="entry name" value="Papain-like_cys_pep_sf"/>
</dbReference>
<evidence type="ECO:0000313" key="2">
    <source>
        <dbReference type="EMBL" id="EAY12710.1"/>
    </source>
</evidence>
<keyword evidence="1" id="KW-0472">Membrane</keyword>